<dbReference type="InterPro" id="IPR013087">
    <property type="entry name" value="Znf_C2H2_type"/>
</dbReference>
<dbReference type="RefSeq" id="XP_018296077.1">
    <property type="nucleotide sequence ID" value="XM_018435100.1"/>
</dbReference>
<gene>
    <name evidence="4" type="ORF">PHYBLDRAFT_164918</name>
</gene>
<evidence type="ECO:0000256" key="2">
    <source>
        <dbReference type="SAM" id="MobiDB-lite"/>
    </source>
</evidence>
<evidence type="ECO:0000259" key="3">
    <source>
        <dbReference type="PROSITE" id="PS50157"/>
    </source>
</evidence>
<evidence type="ECO:0000313" key="4">
    <source>
        <dbReference type="EMBL" id="OAD78037.1"/>
    </source>
</evidence>
<dbReference type="GO" id="GO:0008270">
    <property type="term" value="F:zinc ion binding"/>
    <property type="evidence" value="ECO:0007669"/>
    <property type="project" value="UniProtKB-KW"/>
</dbReference>
<accession>A0A167PIX8</accession>
<keyword evidence="1" id="KW-0862">Zinc</keyword>
<dbReference type="OrthoDB" id="10034966at2759"/>
<dbReference type="AlphaFoldDB" id="A0A167PIX8"/>
<protein>
    <submittedName>
        <fullName evidence="4">C2H2-type zinc finger transcription factor</fullName>
    </submittedName>
</protein>
<feature type="compositionally biased region" description="Polar residues" evidence="2">
    <location>
        <begin position="1"/>
        <end position="13"/>
    </location>
</feature>
<evidence type="ECO:0000256" key="1">
    <source>
        <dbReference type="PROSITE-ProRule" id="PRU00042"/>
    </source>
</evidence>
<keyword evidence="1" id="KW-0863">Zinc-finger</keyword>
<evidence type="ECO:0000313" key="5">
    <source>
        <dbReference type="Proteomes" id="UP000077315"/>
    </source>
</evidence>
<dbReference type="STRING" id="763407.A0A167PIX8"/>
<dbReference type="GeneID" id="28996006"/>
<reference evidence="5" key="1">
    <citation type="submission" date="2015-06" db="EMBL/GenBank/DDBJ databases">
        <title>Expansion of signal transduction pathways in fungi by whole-genome duplication.</title>
        <authorList>
            <consortium name="DOE Joint Genome Institute"/>
            <person name="Corrochano L.M."/>
            <person name="Kuo A."/>
            <person name="Marcet-Houben M."/>
            <person name="Polaino S."/>
            <person name="Salamov A."/>
            <person name="Villalobos J.M."/>
            <person name="Alvarez M.I."/>
            <person name="Avalos J."/>
            <person name="Benito E.P."/>
            <person name="Benoit I."/>
            <person name="Burger G."/>
            <person name="Camino L.P."/>
            <person name="Canovas D."/>
            <person name="Cerda-Olmedo E."/>
            <person name="Cheng J.-F."/>
            <person name="Dominguez A."/>
            <person name="Elias M."/>
            <person name="Eslava A.P."/>
            <person name="Glaser F."/>
            <person name="Grimwood J."/>
            <person name="Gutierrez G."/>
            <person name="Heitman J."/>
            <person name="Henrissat B."/>
            <person name="Iturriaga E.A."/>
            <person name="Lang B.F."/>
            <person name="Lavin J.L."/>
            <person name="Lee S."/>
            <person name="Li W."/>
            <person name="Lindquist E."/>
            <person name="Lopez-Garcia S."/>
            <person name="Luque E.M."/>
            <person name="Marcos A.T."/>
            <person name="Martin J."/>
            <person name="McCluskey K."/>
            <person name="Medina H.R."/>
            <person name="Miralles-Duran A."/>
            <person name="Miyazaki A."/>
            <person name="Munoz-Torres E."/>
            <person name="Oguiza J.A."/>
            <person name="Ohm R."/>
            <person name="Olmedo M."/>
            <person name="Orejas M."/>
            <person name="Ortiz-Castellanos L."/>
            <person name="Pisabarro A.G."/>
            <person name="Rodriguez-Romero J."/>
            <person name="Ruiz-Herrera J."/>
            <person name="Ruiz-Vazquez R."/>
            <person name="Sanz C."/>
            <person name="Schackwitz W."/>
            <person name="Schmutz J."/>
            <person name="Shahriari M."/>
            <person name="Shelest E."/>
            <person name="Silva-Franco F."/>
            <person name="Soanes D."/>
            <person name="Syed K."/>
            <person name="Tagua V.G."/>
            <person name="Talbot N.J."/>
            <person name="Thon M."/>
            <person name="De vries R.P."/>
            <person name="Wiebenga A."/>
            <person name="Yadav J.S."/>
            <person name="Braun E.L."/>
            <person name="Baker S."/>
            <person name="Garre V."/>
            <person name="Horwitz B."/>
            <person name="Torres-Martinez S."/>
            <person name="Idnurm A."/>
            <person name="Herrera-Estrella A."/>
            <person name="Gabaldon T."/>
            <person name="Grigoriev I.V."/>
        </authorList>
    </citation>
    <scope>NUCLEOTIDE SEQUENCE [LARGE SCALE GENOMIC DNA]</scope>
    <source>
        <strain evidence="5">NRRL 1555(-)</strain>
    </source>
</reference>
<name>A0A167PIX8_PHYB8</name>
<feature type="domain" description="C2H2-type" evidence="3">
    <location>
        <begin position="32"/>
        <end position="62"/>
    </location>
</feature>
<dbReference type="VEuPathDB" id="FungiDB:PHYBLDRAFT_164918"/>
<keyword evidence="5" id="KW-1185">Reference proteome</keyword>
<dbReference type="EMBL" id="KV440974">
    <property type="protein sequence ID" value="OAD78037.1"/>
    <property type="molecule type" value="Genomic_DNA"/>
</dbReference>
<feature type="region of interest" description="Disordered" evidence="2">
    <location>
        <begin position="1"/>
        <end position="22"/>
    </location>
</feature>
<dbReference type="Proteomes" id="UP000077315">
    <property type="component" value="Unassembled WGS sequence"/>
</dbReference>
<proteinExistence type="predicted"/>
<organism evidence="4 5">
    <name type="scientific">Phycomyces blakesleeanus (strain ATCC 8743b / DSM 1359 / FGSC 10004 / NBRC 33097 / NRRL 1555)</name>
    <dbReference type="NCBI Taxonomy" id="763407"/>
    <lineage>
        <taxon>Eukaryota</taxon>
        <taxon>Fungi</taxon>
        <taxon>Fungi incertae sedis</taxon>
        <taxon>Mucoromycota</taxon>
        <taxon>Mucoromycotina</taxon>
        <taxon>Mucoromycetes</taxon>
        <taxon>Mucorales</taxon>
        <taxon>Phycomycetaceae</taxon>
        <taxon>Phycomyces</taxon>
    </lineage>
</organism>
<dbReference type="PROSITE" id="PS50157">
    <property type="entry name" value="ZINC_FINGER_C2H2_2"/>
    <property type="match status" value="1"/>
</dbReference>
<sequence>MQNNKRQSRNIRNPQPPKKPGEAVFSIYVREHICNECGKVMTTSSSLKRHLKTCQAISSGKPSSSVESVINDYLMMALNKELLAEPTMTAANINRYDYSSGEENEDDEDDEYNEQYQDNQAFDPYFENNLLGYNALYNSITNCMSSFDDDNDVERDSDDTDSANTAEKLMSGPIAGCHPFPNLQMILLLAMNMLIKIQAETAGQGTFKLSKLNELMNYQRNKKNRIPTLPTVEVKDPNSNLLTVIAQMILPLTHIEFLMTNPKKCERVYSLPNRTSDQATCFQQGKKWRENEYLQQPMFTITYWIGIIDTVYYLKSETVDVKVEDLDCIDTLAKNAIFYSRITTSVTGLDKEYYDLFYIPHHLKKAVPGESNVGTFYKYNPYESWSMFLVAMSYAERSSTKNICFLSTVPKKKGVSDLFLLPTIAKNLKKLEGGILIYSAKHKEYVLVIAPLLFIEANTPCHSELCGILGPATLHPCCKCYCMLQRNVSLQIKEYYLKKHTPRTWEHYVMANSTNKRNIIMPDVLGTNKPVTARALSFINYSTGCLLELKVFDPAKDTPAEILYTILLGIAKYLMNELVKEILKMNPEKLERLANNFKVLLQILPVALLRDFSNDQVIGTILPCFAELGRLCSLVFVRQVESGFEEYLAQVDSAVNALTRQIQHEYPGSEIAECIKHNDDTAFWHLFLGGSRNFADNNDTNDVTTLKDNSFAAFVIKNSIGMTPSIRLISGSMVTFLWPTARTSEEIKNNYLKVEMTSDHMSLDSLKPLYKIDLMKVNDTTYMVNLSKFGSYWFYLQHGLA</sequence>
<dbReference type="InParanoid" id="A0A167PIX8"/>
<keyword evidence="1" id="KW-0479">Metal-binding</keyword>